<feature type="region of interest" description="Disordered" evidence="1">
    <location>
        <begin position="339"/>
        <end position="365"/>
    </location>
</feature>
<organism evidence="4 5">
    <name type="scientific">Companilactobacillus allii</name>
    <dbReference type="NCBI Taxonomy" id="1847728"/>
    <lineage>
        <taxon>Bacteria</taxon>
        <taxon>Bacillati</taxon>
        <taxon>Bacillota</taxon>
        <taxon>Bacilli</taxon>
        <taxon>Lactobacillales</taxon>
        <taxon>Lactobacillaceae</taxon>
        <taxon>Companilactobacillus</taxon>
    </lineage>
</organism>
<protein>
    <recommendedName>
        <fullName evidence="3">S-layer protein C-terminal domain-containing protein</fullName>
    </recommendedName>
</protein>
<sequence length="562" mass="60939">MKKTKSLVITSLLFSTMILNPSVINGVMVQAAANEAQVGQVEPGKPNPVTPPTTATKDVTVIYLDAATKKPIDNIKNGTVTVDKDATSVDEKLVKATDGFKLSEKQDYTINDKGEINVLVTPDSAVKPDDKKTKTITVTFVDTDDSKVTFNSSVEVPKDATNIDSSKLKDITPSGYEISLKELIDIKDNHITVSVKNLFKTVTIRFQDSTDNTKKFESTTMKVDRKAKKVKGSTIKAPKGYVVTGRELITIKNGQMLVHIKPADYNAGHVASKSDIYVHYINDKNTSAKFKEAIIKDVASDITSIDNSLVTAPKGYKIVEGQKFNISYGMIKVHVVPSTTKPTAPTKPTKPGHSNGSGATTTHAKHKTTVHFIDKETGKTIHSTSITGTEGQKHEIDLPENYELATGETNKTSTGKADKTIEIKVVKKAVSGTITNHKTVISSLHVATLYSKDGKAIKNRAISANSNWAADKKLVLNGVTYYRVATNEWVKASDAYEYVAVNKSITTSGHTAKTLYNSNGTVIKSRALSAGSAWHTDKTATINGKTMYRVATNEWVLASDLV</sequence>
<dbReference type="Proteomes" id="UP000187499">
    <property type="component" value="Chromosome"/>
</dbReference>
<dbReference type="RefSeq" id="WP_076613834.1">
    <property type="nucleotide sequence ID" value="NZ_CP019323.1"/>
</dbReference>
<keyword evidence="5" id="KW-1185">Reference proteome</keyword>
<feature type="domain" description="S-layer protein C-terminal" evidence="3">
    <location>
        <begin position="445"/>
        <end position="493"/>
    </location>
</feature>
<dbReference type="EMBL" id="CP019323">
    <property type="protein sequence ID" value="APX71330.1"/>
    <property type="molecule type" value="Genomic_DNA"/>
</dbReference>
<proteinExistence type="predicted"/>
<gene>
    <name evidence="4" type="ORF">BTM29_01630</name>
</gene>
<feature type="signal peptide" evidence="2">
    <location>
        <begin position="1"/>
        <end position="21"/>
    </location>
</feature>
<evidence type="ECO:0000313" key="5">
    <source>
        <dbReference type="Proteomes" id="UP000187499"/>
    </source>
</evidence>
<evidence type="ECO:0000256" key="2">
    <source>
        <dbReference type="SAM" id="SignalP"/>
    </source>
</evidence>
<name>A0A1P8Q0D2_9LACO</name>
<dbReference type="KEGG" id="lalw:BTM29_01630"/>
<evidence type="ECO:0000259" key="3">
    <source>
        <dbReference type="Pfam" id="PF03217"/>
    </source>
</evidence>
<keyword evidence="2" id="KW-0732">Signal</keyword>
<dbReference type="Pfam" id="PF03217">
    <property type="entry name" value="SlpA"/>
    <property type="match status" value="2"/>
</dbReference>
<reference evidence="5" key="1">
    <citation type="submission" date="2016-12" db="EMBL/GenBank/DDBJ databases">
        <authorList>
            <person name="Jung M.Y."/>
            <person name="Lee S.H."/>
        </authorList>
    </citation>
    <scope>NUCLEOTIDE SEQUENCE [LARGE SCALE GENOMIC DNA]</scope>
    <source>
        <strain evidence="5">WiKim39</strain>
    </source>
</reference>
<feature type="compositionally biased region" description="Low complexity" evidence="1">
    <location>
        <begin position="339"/>
        <end position="351"/>
    </location>
</feature>
<feature type="chain" id="PRO_5039551155" description="S-layer protein C-terminal domain-containing protein" evidence="2">
    <location>
        <begin position="22"/>
        <end position="562"/>
    </location>
</feature>
<feature type="domain" description="S-layer protein C-terminal" evidence="3">
    <location>
        <begin position="515"/>
        <end position="559"/>
    </location>
</feature>
<evidence type="ECO:0000313" key="4">
    <source>
        <dbReference type="EMBL" id="APX71330.1"/>
    </source>
</evidence>
<accession>A0A1P8Q0D2</accession>
<dbReference type="AlphaFoldDB" id="A0A1P8Q0D2"/>
<evidence type="ECO:0000256" key="1">
    <source>
        <dbReference type="SAM" id="MobiDB-lite"/>
    </source>
</evidence>
<dbReference type="InterPro" id="IPR024968">
    <property type="entry name" value="SlpA_C_lactobacillus"/>
</dbReference>
<dbReference type="OrthoDB" id="2279546at2"/>